<feature type="region of interest" description="Disordered" evidence="1">
    <location>
        <begin position="78"/>
        <end position="98"/>
    </location>
</feature>
<evidence type="ECO:0000313" key="3">
    <source>
        <dbReference type="Proteomes" id="UP000053105"/>
    </source>
</evidence>
<name>A0A0N0BHY4_9HYME</name>
<evidence type="ECO:0000256" key="1">
    <source>
        <dbReference type="SAM" id="MobiDB-lite"/>
    </source>
</evidence>
<protein>
    <submittedName>
        <fullName evidence="2">Uncharacterized protein</fullName>
    </submittedName>
</protein>
<reference evidence="2 3" key="1">
    <citation type="submission" date="2015-07" db="EMBL/GenBank/DDBJ databases">
        <title>The genome of Melipona quadrifasciata.</title>
        <authorList>
            <person name="Pan H."/>
            <person name="Kapheim K."/>
        </authorList>
    </citation>
    <scope>NUCLEOTIDE SEQUENCE [LARGE SCALE GENOMIC DNA]</scope>
    <source>
        <strain evidence="2">0111107301</strain>
        <tissue evidence="2">Whole body</tissue>
    </source>
</reference>
<gene>
    <name evidence="2" type="ORF">WN51_11196</name>
</gene>
<organism evidence="2 3">
    <name type="scientific">Melipona quadrifasciata</name>
    <dbReference type="NCBI Taxonomy" id="166423"/>
    <lineage>
        <taxon>Eukaryota</taxon>
        <taxon>Metazoa</taxon>
        <taxon>Ecdysozoa</taxon>
        <taxon>Arthropoda</taxon>
        <taxon>Hexapoda</taxon>
        <taxon>Insecta</taxon>
        <taxon>Pterygota</taxon>
        <taxon>Neoptera</taxon>
        <taxon>Endopterygota</taxon>
        <taxon>Hymenoptera</taxon>
        <taxon>Apocrita</taxon>
        <taxon>Aculeata</taxon>
        <taxon>Apoidea</taxon>
        <taxon>Anthophila</taxon>
        <taxon>Apidae</taxon>
        <taxon>Melipona</taxon>
    </lineage>
</organism>
<feature type="compositionally biased region" description="Basic and acidic residues" evidence="1">
    <location>
        <begin position="78"/>
        <end position="87"/>
    </location>
</feature>
<evidence type="ECO:0000313" key="2">
    <source>
        <dbReference type="EMBL" id="KOX76772.1"/>
    </source>
</evidence>
<proteinExistence type="predicted"/>
<sequence length="424" mass="48408">MERATPRRIAVLSDSSSSLANDEAPVRVVMSRDAAPGNNVAQGTQPRMQYNPVRAMRQLSKTPHGPDHPHCKKTDAFRSLDGKRHSESQGLENTKGSQLKKDGRNVKYIATVINSTLYFTLDITVEISSPKNQDTVKKKNCTECFLPTVDQTYKLYPHATVEKKKLSLQKISEKDEKIWTKIRKISFTCIDKNDKPSNAERTLTSININKNCRQRIKHHRYRFSTPEFCTFLQETCASNCICTSKKNDDKIYHPMLNVPETITSGSHRENWTPPSTTALIHKNLGTTSELDQMISELTYPRTSFYHADEKLYACNNKEIVEDKLLFQQIKVPKSTSTTALLIFLTRIDVILMRPIDTPLIILSPSRLDNPMTTKVEKSQQLIIVTWAQLKRRTNSIKPIEKYAKMRILLHPRTLNSSSICTLFP</sequence>
<dbReference type="EMBL" id="KQ435741">
    <property type="protein sequence ID" value="KOX76772.1"/>
    <property type="molecule type" value="Genomic_DNA"/>
</dbReference>
<dbReference type="Proteomes" id="UP000053105">
    <property type="component" value="Unassembled WGS sequence"/>
</dbReference>
<feature type="compositionally biased region" description="Polar residues" evidence="1">
    <location>
        <begin position="88"/>
        <end position="97"/>
    </location>
</feature>
<feature type="region of interest" description="Disordered" evidence="1">
    <location>
        <begin position="1"/>
        <end position="24"/>
    </location>
</feature>
<dbReference type="AlphaFoldDB" id="A0A0N0BHY4"/>
<keyword evidence="3" id="KW-1185">Reference proteome</keyword>
<accession>A0A0N0BHY4</accession>